<protein>
    <submittedName>
        <fullName evidence="1">Lgmn protein</fullName>
    </submittedName>
</protein>
<dbReference type="AlphaFoldDB" id="A0A812W0T0"/>
<sequence length="107" mass="11833">MAAAACADVNPERLIQCQKKILKERMEMTQMDCHHELAHAVHEKCPASEYHNSAGGWNGFNMKFARVLLNLCESQGVLGKSTTQLVDLVHERCAKAALGRAETQIVV</sequence>
<dbReference type="Proteomes" id="UP000601435">
    <property type="component" value="Unassembled WGS sequence"/>
</dbReference>
<organism evidence="1 2">
    <name type="scientific">Symbiodinium necroappetens</name>
    <dbReference type="NCBI Taxonomy" id="1628268"/>
    <lineage>
        <taxon>Eukaryota</taxon>
        <taxon>Sar</taxon>
        <taxon>Alveolata</taxon>
        <taxon>Dinophyceae</taxon>
        <taxon>Suessiales</taxon>
        <taxon>Symbiodiniaceae</taxon>
        <taxon>Symbiodinium</taxon>
    </lineage>
</organism>
<evidence type="ECO:0000313" key="2">
    <source>
        <dbReference type="Proteomes" id="UP000601435"/>
    </source>
</evidence>
<evidence type="ECO:0000313" key="1">
    <source>
        <dbReference type="EMBL" id="CAE7658124.1"/>
    </source>
</evidence>
<dbReference type="Gene3D" id="1.10.132.130">
    <property type="match status" value="1"/>
</dbReference>
<reference evidence="1" key="1">
    <citation type="submission" date="2021-02" db="EMBL/GenBank/DDBJ databases">
        <authorList>
            <person name="Dougan E. K."/>
            <person name="Rhodes N."/>
            <person name="Thang M."/>
            <person name="Chan C."/>
        </authorList>
    </citation>
    <scope>NUCLEOTIDE SEQUENCE</scope>
</reference>
<accession>A0A812W0T0</accession>
<keyword evidence="2" id="KW-1185">Reference proteome</keyword>
<dbReference type="InterPro" id="IPR046427">
    <property type="entry name" value="Legumain_prodom_sf"/>
</dbReference>
<dbReference type="EMBL" id="CAJNJA010031531">
    <property type="protein sequence ID" value="CAE7658124.1"/>
    <property type="molecule type" value="Genomic_DNA"/>
</dbReference>
<gene>
    <name evidence="1" type="primary">Lgmn</name>
    <name evidence="1" type="ORF">SNEC2469_LOCUS18650</name>
</gene>
<name>A0A812W0T0_9DINO</name>
<comment type="caution">
    <text evidence="1">The sequence shown here is derived from an EMBL/GenBank/DDBJ whole genome shotgun (WGS) entry which is preliminary data.</text>
</comment>
<proteinExistence type="predicted"/>